<dbReference type="RefSeq" id="WP_305004870.1">
    <property type="nucleotide sequence ID" value="NZ_JAUQSY010000002.1"/>
</dbReference>
<dbReference type="EMBL" id="JAUQSY010000002">
    <property type="protein sequence ID" value="MDO7873551.1"/>
    <property type="molecule type" value="Genomic_DNA"/>
</dbReference>
<dbReference type="PANTHER" id="PTHR34216:SF3">
    <property type="entry name" value="POLY-BETA-1,6-N-ACETYL-D-GLUCOSAMINE N-DEACETYLASE"/>
    <property type="match status" value="1"/>
</dbReference>
<feature type="chain" id="PRO_5045055351" evidence="4">
    <location>
        <begin position="23"/>
        <end position="308"/>
    </location>
</feature>
<comment type="caution">
    <text evidence="6">The sequence shown here is derived from an EMBL/GenBank/DDBJ whole genome shotgun (WGS) entry which is preliminary data.</text>
</comment>
<evidence type="ECO:0000256" key="3">
    <source>
        <dbReference type="SAM" id="MobiDB-lite"/>
    </source>
</evidence>
<keyword evidence="6" id="KW-0378">Hydrolase</keyword>
<feature type="signal peptide" evidence="4">
    <location>
        <begin position="1"/>
        <end position="22"/>
    </location>
</feature>
<proteinExistence type="predicted"/>
<dbReference type="InterPro" id="IPR002509">
    <property type="entry name" value="NODB_dom"/>
</dbReference>
<dbReference type="PROSITE" id="PS51677">
    <property type="entry name" value="NODB"/>
    <property type="match status" value="1"/>
</dbReference>
<sequence>MNKFLPLALSAALLVACESKTATTGEANTATSAETIQTDSLNPATAATSGAAATAEAEANATPAPDPSSIPAGKAGDAAAILARPQVPILCYHQIRDWRAKDSKNAKDYIIPIATFKAQMKMLADSGYHTVLPDQLYAYLTTGAKLPSKPVMLTFDDTDLDQFTIARPELEKYGYKAVYFVMTVSLGRPNYMTKPMVKQLSDEGNIIGSHTWDHHNVKKYQGQDWVTQIEKPTKTLEEITGKKINYFAYPFGLWNPQAFPELKKRGFVAAFSLAEKRDQQDPLFTIRRIIASGYWSPRTLHNNMVQSF</sequence>
<name>A0ABT9BA30_9BACT</name>
<evidence type="ECO:0000313" key="7">
    <source>
        <dbReference type="Proteomes" id="UP001176429"/>
    </source>
</evidence>
<feature type="domain" description="NodB homology" evidence="5">
    <location>
        <begin position="149"/>
        <end position="308"/>
    </location>
</feature>
<organism evidence="6 7">
    <name type="scientific">Hymenobacter aranciens</name>
    <dbReference type="NCBI Taxonomy" id="3063996"/>
    <lineage>
        <taxon>Bacteria</taxon>
        <taxon>Pseudomonadati</taxon>
        <taxon>Bacteroidota</taxon>
        <taxon>Cytophagia</taxon>
        <taxon>Cytophagales</taxon>
        <taxon>Hymenobacteraceae</taxon>
        <taxon>Hymenobacter</taxon>
    </lineage>
</organism>
<gene>
    <name evidence="6" type="ORF">Q5H93_02320</name>
</gene>
<protein>
    <submittedName>
        <fullName evidence="6">Polysaccharide deacetylase family protein</fullName>
        <ecNumber evidence="6">3.-.-.-</ecNumber>
    </submittedName>
</protein>
<dbReference type="PANTHER" id="PTHR34216">
    <property type="match status" value="1"/>
</dbReference>
<evidence type="ECO:0000313" key="6">
    <source>
        <dbReference type="EMBL" id="MDO7873551.1"/>
    </source>
</evidence>
<comment type="subcellular location">
    <subcellularLocation>
        <location evidence="1">Secreted</location>
    </subcellularLocation>
</comment>
<keyword evidence="2 4" id="KW-0732">Signal</keyword>
<feature type="compositionally biased region" description="Low complexity" evidence="3">
    <location>
        <begin position="43"/>
        <end position="63"/>
    </location>
</feature>
<dbReference type="Gene3D" id="3.20.20.370">
    <property type="entry name" value="Glycoside hydrolase/deacetylase"/>
    <property type="match status" value="1"/>
</dbReference>
<dbReference type="CDD" id="cd10918">
    <property type="entry name" value="CE4_NodB_like_5s_6s"/>
    <property type="match status" value="1"/>
</dbReference>
<dbReference type="Pfam" id="PF01522">
    <property type="entry name" value="Polysacc_deac_1"/>
    <property type="match status" value="1"/>
</dbReference>
<dbReference type="InterPro" id="IPR011330">
    <property type="entry name" value="Glyco_hydro/deAcase_b/a-brl"/>
</dbReference>
<dbReference type="InterPro" id="IPR051398">
    <property type="entry name" value="Polysacch_Deacetylase"/>
</dbReference>
<reference evidence="6" key="1">
    <citation type="submission" date="2023-07" db="EMBL/GenBank/DDBJ databases">
        <authorList>
            <person name="Kim M.K."/>
        </authorList>
    </citation>
    <scope>NUCLEOTIDE SEQUENCE</scope>
    <source>
        <strain evidence="6">ASUV-10-1</strain>
    </source>
</reference>
<dbReference type="Proteomes" id="UP001176429">
    <property type="component" value="Unassembled WGS sequence"/>
</dbReference>
<feature type="region of interest" description="Disordered" evidence="3">
    <location>
        <begin position="24"/>
        <end position="70"/>
    </location>
</feature>
<evidence type="ECO:0000256" key="4">
    <source>
        <dbReference type="SAM" id="SignalP"/>
    </source>
</evidence>
<dbReference type="SUPFAM" id="SSF88713">
    <property type="entry name" value="Glycoside hydrolase/deacetylase"/>
    <property type="match status" value="1"/>
</dbReference>
<dbReference type="GO" id="GO:0016787">
    <property type="term" value="F:hydrolase activity"/>
    <property type="evidence" value="ECO:0007669"/>
    <property type="project" value="UniProtKB-KW"/>
</dbReference>
<evidence type="ECO:0000259" key="5">
    <source>
        <dbReference type="PROSITE" id="PS51677"/>
    </source>
</evidence>
<dbReference type="EC" id="3.-.-.-" evidence="6"/>
<evidence type="ECO:0000256" key="2">
    <source>
        <dbReference type="ARBA" id="ARBA00022729"/>
    </source>
</evidence>
<evidence type="ECO:0000256" key="1">
    <source>
        <dbReference type="ARBA" id="ARBA00004613"/>
    </source>
</evidence>
<feature type="compositionally biased region" description="Polar residues" evidence="3">
    <location>
        <begin position="24"/>
        <end position="42"/>
    </location>
</feature>
<accession>A0ABT9BA30</accession>
<keyword evidence="7" id="KW-1185">Reference proteome</keyword>
<dbReference type="PROSITE" id="PS51257">
    <property type="entry name" value="PROKAR_LIPOPROTEIN"/>
    <property type="match status" value="1"/>
</dbReference>